<comment type="caution">
    <text evidence="9">The sequence shown here is derived from an EMBL/GenBank/DDBJ whole genome shotgun (WGS) entry which is preliminary data.</text>
</comment>
<dbReference type="PANTHER" id="PTHR42971">
    <property type="entry name" value="TRNA (CYTIDINE(34)-2'-O)-METHYLTRANSFERASE"/>
    <property type="match status" value="1"/>
</dbReference>
<evidence type="ECO:0000256" key="4">
    <source>
        <dbReference type="ARBA" id="ARBA00022691"/>
    </source>
</evidence>
<evidence type="ECO:0000259" key="8">
    <source>
        <dbReference type="Pfam" id="PF00588"/>
    </source>
</evidence>
<dbReference type="InterPro" id="IPR001537">
    <property type="entry name" value="SpoU_MeTrfase"/>
</dbReference>
<keyword evidence="4 6" id="KW-0949">S-adenosyl-L-methionine</keyword>
<feature type="domain" description="tRNA/rRNA methyltransferase SpoU type" evidence="8">
    <location>
        <begin position="17"/>
        <end position="164"/>
    </location>
</feature>
<dbReference type="PIRSF" id="PIRSF029256">
    <property type="entry name" value="SpoU_TrmH_prd"/>
    <property type="match status" value="1"/>
</dbReference>
<dbReference type="AlphaFoldDB" id="A0A2A9EUW1"/>
<reference evidence="9 10" key="1">
    <citation type="submission" date="2017-10" db="EMBL/GenBank/DDBJ databases">
        <title>Sequencing the genomes of 1000 actinobacteria strains.</title>
        <authorList>
            <person name="Klenk H.-P."/>
        </authorList>
    </citation>
    <scope>NUCLEOTIDE SEQUENCE [LARGE SCALE GENOMIC DNA]</scope>
    <source>
        <strain evidence="9 10">DSM 21863</strain>
    </source>
</reference>
<dbReference type="SUPFAM" id="SSF75217">
    <property type="entry name" value="alpha/beta knot"/>
    <property type="match status" value="1"/>
</dbReference>
<dbReference type="Gene3D" id="3.40.1280.10">
    <property type="match status" value="1"/>
</dbReference>
<dbReference type="InterPro" id="IPR029026">
    <property type="entry name" value="tRNA_m1G_MTases_N"/>
</dbReference>
<dbReference type="GO" id="GO:0005737">
    <property type="term" value="C:cytoplasm"/>
    <property type="evidence" value="ECO:0007669"/>
    <property type="project" value="UniProtKB-SubCell"/>
</dbReference>
<feature type="binding site" evidence="6 7">
    <location>
        <position position="122"/>
    </location>
    <ligand>
        <name>S-adenosyl-L-methionine</name>
        <dbReference type="ChEBI" id="CHEBI:59789"/>
    </ligand>
</feature>
<dbReference type="HAMAP" id="MF_01885">
    <property type="entry name" value="tRNA_methyltr_TrmL"/>
    <property type="match status" value="1"/>
</dbReference>
<keyword evidence="1 6" id="KW-0963">Cytoplasm</keyword>
<keyword evidence="5 6" id="KW-0819">tRNA processing</keyword>
<dbReference type="GO" id="GO:0141102">
    <property type="term" value="F:tRNA (5-carboxymethylaminomethyluridine(34)-2'-O)-methyltransferase activity"/>
    <property type="evidence" value="ECO:0007669"/>
    <property type="project" value="RHEA"/>
</dbReference>
<dbReference type="CDD" id="cd18094">
    <property type="entry name" value="SpoU-like_TrmL"/>
    <property type="match status" value="1"/>
</dbReference>
<keyword evidence="3 6" id="KW-0808">Transferase</keyword>
<comment type="catalytic activity">
    <reaction evidence="6">
        <text>cytidine(34) in tRNA + S-adenosyl-L-methionine = 2'-O-methylcytidine(34) in tRNA + S-adenosyl-L-homocysteine + H(+)</text>
        <dbReference type="Rhea" id="RHEA:43084"/>
        <dbReference type="Rhea" id="RHEA-COMP:10331"/>
        <dbReference type="Rhea" id="RHEA-COMP:10332"/>
        <dbReference type="ChEBI" id="CHEBI:15378"/>
        <dbReference type="ChEBI" id="CHEBI:57856"/>
        <dbReference type="ChEBI" id="CHEBI:59789"/>
        <dbReference type="ChEBI" id="CHEBI:74495"/>
        <dbReference type="ChEBI" id="CHEBI:82748"/>
        <dbReference type="EC" id="2.1.1.207"/>
    </reaction>
</comment>
<evidence type="ECO:0000256" key="2">
    <source>
        <dbReference type="ARBA" id="ARBA00022603"/>
    </source>
</evidence>
<comment type="function">
    <text evidence="6">Could methylate the ribose at the nucleotide 34 wobble position in tRNA.</text>
</comment>
<dbReference type="GO" id="GO:0002130">
    <property type="term" value="P:wobble position ribose methylation"/>
    <property type="evidence" value="ECO:0007669"/>
    <property type="project" value="TreeGrafter"/>
</dbReference>
<evidence type="ECO:0000256" key="1">
    <source>
        <dbReference type="ARBA" id="ARBA00022490"/>
    </source>
</evidence>
<evidence type="ECO:0000256" key="6">
    <source>
        <dbReference type="HAMAP-Rule" id="MF_01885"/>
    </source>
</evidence>
<dbReference type="InterPro" id="IPR016914">
    <property type="entry name" value="TrmL"/>
</dbReference>
<dbReference type="InterPro" id="IPR029028">
    <property type="entry name" value="Alpha/beta_knot_MTases"/>
</dbReference>
<dbReference type="GO" id="GO:0141098">
    <property type="term" value="F:tRNA (cytidine(34)-2'-O)-methyltransferase activity"/>
    <property type="evidence" value="ECO:0007669"/>
    <property type="project" value="RHEA"/>
</dbReference>
<dbReference type="GO" id="GO:0003723">
    <property type="term" value="F:RNA binding"/>
    <property type="evidence" value="ECO:0007669"/>
    <property type="project" value="InterPro"/>
</dbReference>
<dbReference type="PANTHER" id="PTHR42971:SF1">
    <property type="entry name" value="TRNA (CYTIDINE(34)-2'-O)-METHYLTRANSFERASE"/>
    <property type="match status" value="1"/>
</dbReference>
<proteinExistence type="inferred from homology"/>
<evidence type="ECO:0000313" key="10">
    <source>
        <dbReference type="Proteomes" id="UP000224130"/>
    </source>
</evidence>
<dbReference type="Proteomes" id="UP000224130">
    <property type="component" value="Unassembled WGS sequence"/>
</dbReference>
<dbReference type="EC" id="2.1.1.207" evidence="6"/>
<comment type="caution">
    <text evidence="6">Lacks conserved residue(s) required for the propagation of feature annotation.</text>
</comment>
<organism evidence="9 10">
    <name type="scientific">Isoptericola jiangsuensis</name>
    <dbReference type="NCBI Taxonomy" id="548579"/>
    <lineage>
        <taxon>Bacteria</taxon>
        <taxon>Bacillati</taxon>
        <taxon>Actinomycetota</taxon>
        <taxon>Actinomycetes</taxon>
        <taxon>Micrococcales</taxon>
        <taxon>Promicromonosporaceae</taxon>
        <taxon>Isoptericola</taxon>
    </lineage>
</organism>
<comment type="catalytic activity">
    <reaction evidence="6">
        <text>5-carboxymethylaminomethyluridine(34) in tRNA(Leu) + S-adenosyl-L-methionine = 5-carboxymethylaminomethyl-2'-O-methyluridine(34) in tRNA(Leu) + S-adenosyl-L-homocysteine + H(+)</text>
        <dbReference type="Rhea" id="RHEA:43088"/>
        <dbReference type="Rhea" id="RHEA-COMP:10333"/>
        <dbReference type="Rhea" id="RHEA-COMP:10334"/>
        <dbReference type="ChEBI" id="CHEBI:15378"/>
        <dbReference type="ChEBI" id="CHEBI:57856"/>
        <dbReference type="ChEBI" id="CHEBI:59789"/>
        <dbReference type="ChEBI" id="CHEBI:74508"/>
        <dbReference type="ChEBI" id="CHEBI:74511"/>
        <dbReference type="EC" id="2.1.1.207"/>
    </reaction>
</comment>
<protein>
    <recommendedName>
        <fullName evidence="6">Putative tRNA (cytidine(34)-2'-O)-methyltransferase</fullName>
        <ecNumber evidence="6">2.1.1.207</ecNumber>
    </recommendedName>
    <alternativeName>
        <fullName evidence="6">tRNA (cytidine/uridine-2'-O-)-methyltransferase</fullName>
    </alternativeName>
</protein>
<accession>A0A2A9EUW1</accession>
<keyword evidence="10" id="KW-1185">Reference proteome</keyword>
<dbReference type="EMBL" id="PDJJ01000001">
    <property type="protein sequence ID" value="PFG42062.1"/>
    <property type="molecule type" value="Genomic_DNA"/>
</dbReference>
<keyword evidence="2 6" id="KW-0489">Methyltransferase</keyword>
<comment type="subcellular location">
    <subcellularLocation>
        <location evidence="6">Cytoplasm</location>
    </subcellularLocation>
</comment>
<evidence type="ECO:0000313" key="9">
    <source>
        <dbReference type="EMBL" id="PFG42062.1"/>
    </source>
</evidence>
<dbReference type="Pfam" id="PF00588">
    <property type="entry name" value="SpoU_methylase"/>
    <property type="match status" value="1"/>
</dbReference>
<feature type="binding site" evidence="6 7">
    <location>
        <position position="144"/>
    </location>
    <ligand>
        <name>S-adenosyl-L-methionine</name>
        <dbReference type="ChEBI" id="CHEBI:59789"/>
    </ligand>
</feature>
<gene>
    <name evidence="9" type="ORF">ATJ88_0712</name>
</gene>
<evidence type="ECO:0000256" key="3">
    <source>
        <dbReference type="ARBA" id="ARBA00022679"/>
    </source>
</evidence>
<comment type="similarity">
    <text evidence="6">Belongs to the class IV-like SAM-binding methyltransferase superfamily. RNA methyltransferase TrmH family. TrmL subfamily.</text>
</comment>
<evidence type="ECO:0000256" key="7">
    <source>
        <dbReference type="PIRSR" id="PIRSR029256-1"/>
    </source>
</evidence>
<feature type="binding site" evidence="6 7">
    <location>
        <position position="152"/>
    </location>
    <ligand>
        <name>S-adenosyl-L-methionine</name>
        <dbReference type="ChEBI" id="CHEBI:59789"/>
    </ligand>
</feature>
<sequence>MSSQPVTPPAPPSDPFVHVVYYEPRIPGNTGSAIRLAAVTGARLHLVEPLGFDLSEAKLKRAGLDYHDLAVMDVHPDFDAALDAVGAAAPGAPGARVLAFTAHADVTYTDVDYRPGDVLLFGPEPTGLPDDVLHHPRVTDRVRIPMLPGRRSLNLTNAASIVVYEAWRQAGFPGAAS</sequence>
<evidence type="ECO:0000256" key="5">
    <source>
        <dbReference type="ARBA" id="ARBA00022694"/>
    </source>
</evidence>
<name>A0A2A9EUW1_9MICO</name>